<evidence type="ECO:0000313" key="4">
    <source>
        <dbReference type="Proteomes" id="UP000606172"/>
    </source>
</evidence>
<dbReference type="InterPro" id="IPR036378">
    <property type="entry name" value="FAS1_dom_sf"/>
</dbReference>
<name>A0A919RJG4_9ACTN</name>
<dbReference type="SMART" id="SM00554">
    <property type="entry name" value="FAS1"/>
    <property type="match status" value="1"/>
</dbReference>
<dbReference type="PANTHER" id="PTHR10900:SF77">
    <property type="entry name" value="FI19380P1"/>
    <property type="match status" value="1"/>
</dbReference>
<keyword evidence="1" id="KW-0732">Signal</keyword>
<keyword evidence="4" id="KW-1185">Reference proteome</keyword>
<dbReference type="GO" id="GO:0005615">
    <property type="term" value="C:extracellular space"/>
    <property type="evidence" value="ECO:0007669"/>
    <property type="project" value="TreeGrafter"/>
</dbReference>
<gene>
    <name evidence="3" type="ORF">Ssi02_37100</name>
</gene>
<dbReference type="GO" id="GO:0030198">
    <property type="term" value="P:extracellular matrix organization"/>
    <property type="evidence" value="ECO:0007669"/>
    <property type="project" value="TreeGrafter"/>
</dbReference>
<accession>A0A919RJG4</accession>
<organism evidence="3 4">
    <name type="scientific">Sinosporangium siamense</name>
    <dbReference type="NCBI Taxonomy" id="1367973"/>
    <lineage>
        <taxon>Bacteria</taxon>
        <taxon>Bacillati</taxon>
        <taxon>Actinomycetota</taxon>
        <taxon>Actinomycetes</taxon>
        <taxon>Streptosporangiales</taxon>
        <taxon>Streptosporangiaceae</taxon>
        <taxon>Sinosporangium</taxon>
    </lineage>
</organism>
<protein>
    <recommendedName>
        <fullName evidence="2">FAS1 domain-containing protein</fullName>
    </recommendedName>
</protein>
<dbReference type="PROSITE" id="PS50213">
    <property type="entry name" value="FAS1"/>
    <property type="match status" value="1"/>
</dbReference>
<dbReference type="GO" id="GO:0007155">
    <property type="term" value="P:cell adhesion"/>
    <property type="evidence" value="ECO:0007669"/>
    <property type="project" value="TreeGrafter"/>
</dbReference>
<comment type="caution">
    <text evidence="3">The sequence shown here is derived from an EMBL/GenBank/DDBJ whole genome shotgun (WGS) entry which is preliminary data.</text>
</comment>
<dbReference type="EMBL" id="BOOW01000023">
    <property type="protein sequence ID" value="GII93479.1"/>
    <property type="molecule type" value="Genomic_DNA"/>
</dbReference>
<dbReference type="InterPro" id="IPR000782">
    <property type="entry name" value="FAS1_domain"/>
</dbReference>
<dbReference type="InterPro" id="IPR050904">
    <property type="entry name" value="Adhesion/Biosynth-related"/>
</dbReference>
<evidence type="ECO:0000256" key="1">
    <source>
        <dbReference type="ARBA" id="ARBA00022729"/>
    </source>
</evidence>
<dbReference type="PANTHER" id="PTHR10900">
    <property type="entry name" value="PERIOSTIN-RELATED"/>
    <property type="match status" value="1"/>
</dbReference>
<dbReference type="Proteomes" id="UP000606172">
    <property type="component" value="Unassembled WGS sequence"/>
</dbReference>
<reference evidence="3" key="1">
    <citation type="submission" date="2021-01" db="EMBL/GenBank/DDBJ databases">
        <title>Whole genome shotgun sequence of Sinosporangium siamense NBRC 109515.</title>
        <authorList>
            <person name="Komaki H."/>
            <person name="Tamura T."/>
        </authorList>
    </citation>
    <scope>NUCLEOTIDE SEQUENCE</scope>
    <source>
        <strain evidence="3">NBRC 109515</strain>
    </source>
</reference>
<dbReference type="Gene3D" id="2.30.180.10">
    <property type="entry name" value="FAS1 domain"/>
    <property type="match status" value="1"/>
</dbReference>
<dbReference type="RefSeq" id="WP_380659802.1">
    <property type="nucleotide sequence ID" value="NZ_JBHLZQ010000064.1"/>
</dbReference>
<dbReference type="SUPFAM" id="SSF82153">
    <property type="entry name" value="FAS1 domain"/>
    <property type="match status" value="1"/>
</dbReference>
<dbReference type="Pfam" id="PF02469">
    <property type="entry name" value="Fasciclin"/>
    <property type="match status" value="1"/>
</dbReference>
<sequence>MAGKPVVTAAASSPTLTTFAAAVKRADLTETLNKAKDITVFIPSNEAFSKVPKDKLSQLLGDKQKLTKVLNYHVVEGRKTPDDLKQGTLQTIDGGELITKNENGEITVNDAKVTCGNITTANATVYIIDKVLQPE</sequence>
<dbReference type="FunFam" id="2.30.180.10:FF:000019">
    <property type="entry name" value="Cell surface lipoprotein"/>
    <property type="match status" value="1"/>
</dbReference>
<proteinExistence type="predicted"/>
<feature type="domain" description="FAS1" evidence="2">
    <location>
        <begin position="3"/>
        <end position="132"/>
    </location>
</feature>
<dbReference type="AlphaFoldDB" id="A0A919RJG4"/>
<dbReference type="GO" id="GO:0031012">
    <property type="term" value="C:extracellular matrix"/>
    <property type="evidence" value="ECO:0007669"/>
    <property type="project" value="TreeGrafter"/>
</dbReference>
<evidence type="ECO:0000313" key="3">
    <source>
        <dbReference type="EMBL" id="GII93479.1"/>
    </source>
</evidence>
<dbReference type="GO" id="GO:0050839">
    <property type="term" value="F:cell adhesion molecule binding"/>
    <property type="evidence" value="ECO:0007669"/>
    <property type="project" value="TreeGrafter"/>
</dbReference>
<evidence type="ECO:0000259" key="2">
    <source>
        <dbReference type="PROSITE" id="PS50213"/>
    </source>
</evidence>